<dbReference type="AlphaFoldDB" id="U6G1A7"/>
<feature type="compositionally biased region" description="Polar residues" evidence="1">
    <location>
        <begin position="169"/>
        <end position="199"/>
    </location>
</feature>
<dbReference type="EMBL" id="HG689518">
    <property type="protein sequence ID" value="CDI74051.1"/>
    <property type="molecule type" value="Genomic_DNA"/>
</dbReference>
<feature type="region of interest" description="Disordered" evidence="1">
    <location>
        <begin position="225"/>
        <end position="379"/>
    </location>
</feature>
<feature type="compositionally biased region" description="Low complexity" evidence="1">
    <location>
        <begin position="494"/>
        <end position="507"/>
    </location>
</feature>
<name>U6G1A7_9EIME</name>
<proteinExistence type="predicted"/>
<reference evidence="2" key="2">
    <citation type="submission" date="2013-10" db="EMBL/GenBank/DDBJ databases">
        <authorList>
            <person name="Aslett M."/>
        </authorList>
    </citation>
    <scope>NUCLEOTIDE SEQUENCE [LARGE SCALE GENOMIC DNA]</scope>
    <source>
        <strain evidence="2">Houghton</strain>
    </source>
</reference>
<feature type="region of interest" description="Disordered" evidence="1">
    <location>
        <begin position="1"/>
        <end position="39"/>
    </location>
</feature>
<organism evidence="2 3">
    <name type="scientific">Eimeria praecox</name>
    <dbReference type="NCBI Taxonomy" id="51316"/>
    <lineage>
        <taxon>Eukaryota</taxon>
        <taxon>Sar</taxon>
        <taxon>Alveolata</taxon>
        <taxon>Apicomplexa</taxon>
        <taxon>Conoidasida</taxon>
        <taxon>Coccidia</taxon>
        <taxon>Eucoccidiorida</taxon>
        <taxon>Eimeriorina</taxon>
        <taxon>Eimeriidae</taxon>
        <taxon>Eimeria</taxon>
    </lineage>
</organism>
<feature type="region of interest" description="Disordered" evidence="1">
    <location>
        <begin position="167"/>
        <end position="204"/>
    </location>
</feature>
<feature type="compositionally biased region" description="Low complexity" evidence="1">
    <location>
        <begin position="264"/>
        <end position="294"/>
    </location>
</feature>
<feature type="compositionally biased region" description="Low complexity" evidence="1">
    <location>
        <begin position="225"/>
        <end position="236"/>
    </location>
</feature>
<dbReference type="Proteomes" id="UP000018201">
    <property type="component" value="Unassembled WGS sequence"/>
</dbReference>
<reference evidence="2" key="1">
    <citation type="submission" date="2013-10" db="EMBL/GenBank/DDBJ databases">
        <title>Genomic analysis of the causative agents of coccidiosis in chickens.</title>
        <authorList>
            <person name="Reid A.J."/>
            <person name="Blake D."/>
            <person name="Billington K."/>
            <person name="Browne H."/>
            <person name="Dunn M."/>
            <person name="Hung S."/>
            <person name="Kawahara F."/>
            <person name="Miranda-Saavedra D."/>
            <person name="Mourier T."/>
            <person name="Nagra H."/>
            <person name="Otto T.D."/>
            <person name="Rawlings N."/>
            <person name="Sanchez A."/>
            <person name="Sanders M."/>
            <person name="Subramaniam C."/>
            <person name="Tay Y."/>
            <person name="Dear P."/>
            <person name="Doerig C."/>
            <person name="Gruber A."/>
            <person name="Parkinson J."/>
            <person name="Shirley M."/>
            <person name="Wan K.L."/>
            <person name="Berriman M."/>
            <person name="Tomley F."/>
            <person name="Pain A."/>
        </authorList>
    </citation>
    <scope>NUCLEOTIDE SEQUENCE [LARGE SCALE GENOMIC DNA]</scope>
    <source>
        <strain evidence="2">Houghton</strain>
    </source>
</reference>
<feature type="compositionally biased region" description="Basic and acidic residues" evidence="1">
    <location>
        <begin position="299"/>
        <end position="309"/>
    </location>
</feature>
<gene>
    <name evidence="2" type="ORF">EPH_0001320</name>
</gene>
<feature type="region of interest" description="Disordered" evidence="1">
    <location>
        <begin position="62"/>
        <end position="109"/>
    </location>
</feature>
<evidence type="ECO:0000313" key="2">
    <source>
        <dbReference type="EMBL" id="CDI74051.1"/>
    </source>
</evidence>
<keyword evidence="3" id="KW-1185">Reference proteome</keyword>
<dbReference type="VEuPathDB" id="ToxoDB:EPH_0001320"/>
<accession>U6G1A7</accession>
<evidence type="ECO:0000256" key="1">
    <source>
        <dbReference type="SAM" id="MobiDB-lite"/>
    </source>
</evidence>
<feature type="region of interest" description="Disordered" evidence="1">
    <location>
        <begin position="487"/>
        <end position="516"/>
    </location>
</feature>
<protein>
    <submittedName>
        <fullName evidence="2">Uncharacterized protein</fullName>
    </submittedName>
</protein>
<dbReference type="OrthoDB" id="347232at2759"/>
<sequence>MALPLEPAWRETAKRRLPSIHGGSAAEDLGGSCSSPPKIKARRLESLPGDLLWPSKPAATTATAAAAAHSRANQLRVRSPLSSPLKRRLQTSVDDDSRTTPSDSVRAASVAASATAAADVDITSNSKMLQSPVRLHFPITSSGAPRAAPELPLFPSAASGCVPGAADSVGSSFPSAGSQVQCSQQSEAQTNQGKPQTRGGSIPSLSLDARSFLTTAAAAAAAAAAAPGSPQGAESAASRRPQQRPSFLDDPTSPFSTSRRRRAPPGTAAATAAANEAVAAAAATPSPTRRAPAAGVRGEIAKTAEEFMDQKVSPVSSRRRASPYHSNSSSNRGGVAFEDEAVSPFRLTPPRKKPQFSFDAQRSDGPPQAVQQEQQDHLEQQLQQQQAAAGCELSLTPQEIASMQQLFSEQQQRSESFCCSSLDTCAAEEAPAAAVRLNRQLERLCRLYGLLRILFDRLHDRGEPLLLFSSILPAYTKLAHTHHPRNVAEPPIVTDSSSNNSSNNSGNGSTGDSGGLISGSSKIRNDLIKDVGRLVWLLPQLLQWKARKVCSSAQNTAPPSAAWSPLRQQQQQQLQYDIQIVELKDGIPLAGRASDGEQRQQQLRRRLISYTLQWQNFCLQLQEQQQQQKHQVPLLRRSRQLMMQHGSWVPGFKVDTVPSPPSAAPPELQRQQQVELQPQQPLSAFKGDSLIGHIGGSPIRCFKQQQLQGQQLEAKGTSGSSTPAASGGCVGGVSSASTCTSDHTADPALGRSPSPALLMSPLCRSRQPTRRFSLLSSPLGSRSPRVLSRNGCAARRLQQTKEAQIVLQCLLDACVYHDRRTVRLEFPYSSIDSERIDVRVLTDLFVSKLRTPLPLASVEKAILYLEGLCPASIQFRANVIILDPSTDPSALRKLVDSKLKESEEAALAADRQEPSALLC</sequence>
<evidence type="ECO:0000313" key="3">
    <source>
        <dbReference type="Proteomes" id="UP000018201"/>
    </source>
</evidence>